<dbReference type="GO" id="GO:0005829">
    <property type="term" value="C:cytosol"/>
    <property type="evidence" value="ECO:0007669"/>
    <property type="project" value="TreeGrafter"/>
</dbReference>
<evidence type="ECO:0000256" key="2">
    <source>
        <dbReference type="ARBA" id="ARBA00023012"/>
    </source>
</evidence>
<sequence>MRKSVLVLEDEAIVAMDLAAELSDAGWQVLGPAGSIPEAIRLIEIELPDAAVLDVNLSGTKSFDLAKTLRDRGCSVLFLTGYAKDTIPAHLSDAPVVAKPVDPAALTRQLAAIGRPE</sequence>
<dbReference type="PROSITE" id="PS50110">
    <property type="entry name" value="RESPONSE_REGULATORY"/>
    <property type="match status" value="1"/>
</dbReference>
<dbReference type="Proteomes" id="UP000253977">
    <property type="component" value="Unassembled WGS sequence"/>
</dbReference>
<evidence type="ECO:0000256" key="4">
    <source>
        <dbReference type="PROSITE-ProRule" id="PRU00169"/>
    </source>
</evidence>
<dbReference type="GO" id="GO:0000976">
    <property type="term" value="F:transcription cis-regulatory region binding"/>
    <property type="evidence" value="ECO:0007669"/>
    <property type="project" value="TreeGrafter"/>
</dbReference>
<evidence type="ECO:0000256" key="3">
    <source>
        <dbReference type="ARBA" id="ARBA00023125"/>
    </source>
</evidence>
<dbReference type="GO" id="GO:0006355">
    <property type="term" value="P:regulation of DNA-templated transcription"/>
    <property type="evidence" value="ECO:0007669"/>
    <property type="project" value="TreeGrafter"/>
</dbReference>
<dbReference type="InterPro" id="IPR039420">
    <property type="entry name" value="WalR-like"/>
</dbReference>
<dbReference type="AlphaFoldDB" id="A0A369TMS8"/>
<dbReference type="SUPFAM" id="SSF52172">
    <property type="entry name" value="CheY-like"/>
    <property type="match status" value="1"/>
</dbReference>
<keyword evidence="7" id="KW-1185">Reference proteome</keyword>
<feature type="modified residue" description="4-aspartylphosphate" evidence="4">
    <location>
        <position position="54"/>
    </location>
</feature>
<keyword evidence="2" id="KW-0902">Two-component regulatory system</keyword>
<proteinExistence type="predicted"/>
<gene>
    <name evidence="6" type="ORF">DU478_08975</name>
</gene>
<evidence type="ECO:0000313" key="6">
    <source>
        <dbReference type="EMBL" id="RDD66568.1"/>
    </source>
</evidence>
<evidence type="ECO:0000313" key="7">
    <source>
        <dbReference type="Proteomes" id="UP000253977"/>
    </source>
</evidence>
<dbReference type="GO" id="GO:0032993">
    <property type="term" value="C:protein-DNA complex"/>
    <property type="evidence" value="ECO:0007669"/>
    <property type="project" value="TreeGrafter"/>
</dbReference>
<feature type="domain" description="Response regulatory" evidence="5">
    <location>
        <begin position="4"/>
        <end position="114"/>
    </location>
</feature>
<dbReference type="InterPro" id="IPR011006">
    <property type="entry name" value="CheY-like_superfamily"/>
</dbReference>
<dbReference type="RefSeq" id="WP_114510618.1">
    <property type="nucleotide sequence ID" value="NZ_QPMK01000005.1"/>
</dbReference>
<dbReference type="SMART" id="SM00448">
    <property type="entry name" value="REC"/>
    <property type="match status" value="1"/>
</dbReference>
<dbReference type="Gene3D" id="3.40.50.2300">
    <property type="match status" value="1"/>
</dbReference>
<dbReference type="PANTHER" id="PTHR48111">
    <property type="entry name" value="REGULATOR OF RPOS"/>
    <property type="match status" value="1"/>
</dbReference>
<accession>A0A369TMS8</accession>
<dbReference type="GO" id="GO:0000156">
    <property type="term" value="F:phosphorelay response regulator activity"/>
    <property type="evidence" value="ECO:0007669"/>
    <property type="project" value="TreeGrafter"/>
</dbReference>
<dbReference type="PANTHER" id="PTHR48111:SF40">
    <property type="entry name" value="PHOSPHATE REGULON TRANSCRIPTIONAL REGULATORY PROTEIN PHOB"/>
    <property type="match status" value="1"/>
</dbReference>
<name>A0A369TMS8_9RHOB</name>
<evidence type="ECO:0000256" key="1">
    <source>
        <dbReference type="ARBA" id="ARBA00022553"/>
    </source>
</evidence>
<reference evidence="6 7" key="1">
    <citation type="submission" date="2018-07" db="EMBL/GenBank/DDBJ databases">
        <title>Thalassococcus profundi sp. nov., a marine bacterium isolated from deep seawater of Okinawa Trough.</title>
        <authorList>
            <person name="Yu M."/>
        </authorList>
    </citation>
    <scope>NUCLEOTIDE SEQUENCE [LARGE SCALE GENOMIC DNA]</scope>
    <source>
        <strain evidence="6 7">WRAS1</strain>
    </source>
</reference>
<dbReference type="Pfam" id="PF00072">
    <property type="entry name" value="Response_reg"/>
    <property type="match status" value="1"/>
</dbReference>
<dbReference type="EMBL" id="QPMK01000005">
    <property type="protein sequence ID" value="RDD66568.1"/>
    <property type="molecule type" value="Genomic_DNA"/>
</dbReference>
<organism evidence="6 7">
    <name type="scientific">Thalassococcus profundi</name>
    <dbReference type="NCBI Taxonomy" id="2282382"/>
    <lineage>
        <taxon>Bacteria</taxon>
        <taxon>Pseudomonadati</taxon>
        <taxon>Pseudomonadota</taxon>
        <taxon>Alphaproteobacteria</taxon>
        <taxon>Rhodobacterales</taxon>
        <taxon>Roseobacteraceae</taxon>
        <taxon>Thalassococcus</taxon>
    </lineage>
</organism>
<protein>
    <submittedName>
        <fullName evidence="6">Response regulator</fullName>
    </submittedName>
</protein>
<keyword evidence="3" id="KW-0238">DNA-binding</keyword>
<dbReference type="InterPro" id="IPR001789">
    <property type="entry name" value="Sig_transdc_resp-reg_receiver"/>
</dbReference>
<keyword evidence="1 4" id="KW-0597">Phosphoprotein</keyword>
<evidence type="ECO:0000259" key="5">
    <source>
        <dbReference type="PROSITE" id="PS50110"/>
    </source>
</evidence>
<dbReference type="OrthoDB" id="582170at2"/>
<comment type="caution">
    <text evidence="6">The sequence shown here is derived from an EMBL/GenBank/DDBJ whole genome shotgun (WGS) entry which is preliminary data.</text>
</comment>